<proteinExistence type="inferred from homology"/>
<evidence type="ECO:0000256" key="11">
    <source>
        <dbReference type="ARBA" id="ARBA00023242"/>
    </source>
</evidence>
<organism evidence="15 16">
    <name type="scientific">Sphagnum troendelagicum</name>
    <dbReference type="NCBI Taxonomy" id="128251"/>
    <lineage>
        <taxon>Eukaryota</taxon>
        <taxon>Viridiplantae</taxon>
        <taxon>Streptophyta</taxon>
        <taxon>Embryophyta</taxon>
        <taxon>Bryophyta</taxon>
        <taxon>Sphagnophytina</taxon>
        <taxon>Sphagnopsida</taxon>
        <taxon>Sphagnales</taxon>
        <taxon>Sphagnaceae</taxon>
        <taxon>Sphagnum</taxon>
    </lineage>
</organism>
<keyword evidence="8 12" id="KW-0799">Topoisomerase</keyword>
<protein>
    <recommendedName>
        <fullName evidence="5">DNA topoisomerase (ATP-hydrolyzing)</fullName>
        <ecNumber evidence="5">5.6.2.2</ecNumber>
    </recommendedName>
</protein>
<keyword evidence="10 12" id="KW-0413">Isomerase</keyword>
<dbReference type="PROSITE" id="PS52041">
    <property type="entry name" value="TOPO_IIB"/>
    <property type="match status" value="1"/>
</dbReference>
<name>A0ABP0TC46_9BRYO</name>
<dbReference type="InterPro" id="IPR013049">
    <property type="entry name" value="Spo11/TopoVI_A_N"/>
</dbReference>
<comment type="subcellular location">
    <subcellularLocation>
        <location evidence="3">Nucleus</location>
    </subcellularLocation>
</comment>
<feature type="active site" description="O-(5'-phospho-DNA)-tyrosine intermediate" evidence="12">
    <location>
        <position position="54"/>
    </location>
</feature>
<keyword evidence="6" id="KW-0479">Metal-binding</keyword>
<evidence type="ECO:0000259" key="13">
    <source>
        <dbReference type="Pfam" id="PF04406"/>
    </source>
</evidence>
<reference evidence="15 16" key="1">
    <citation type="submission" date="2024-02" db="EMBL/GenBank/DDBJ databases">
        <authorList>
            <consortium name="ELIXIR-Norway"/>
            <consortium name="Elixir Norway"/>
        </authorList>
    </citation>
    <scope>NUCLEOTIDE SEQUENCE [LARGE SCALE GENOMIC DNA]</scope>
</reference>
<dbReference type="PRINTS" id="PR01550">
    <property type="entry name" value="TOP6AFAMILY"/>
</dbReference>
<dbReference type="InterPro" id="IPR036078">
    <property type="entry name" value="Spo11/TopoVI_A_sf"/>
</dbReference>
<evidence type="ECO:0000256" key="7">
    <source>
        <dbReference type="ARBA" id="ARBA00022842"/>
    </source>
</evidence>
<evidence type="ECO:0000256" key="3">
    <source>
        <dbReference type="ARBA" id="ARBA00004123"/>
    </source>
</evidence>
<dbReference type="Pfam" id="PF21180">
    <property type="entry name" value="TOP6A-Spo11_Toprim"/>
    <property type="match status" value="1"/>
</dbReference>
<evidence type="ECO:0000313" key="15">
    <source>
        <dbReference type="EMBL" id="CAK9192137.1"/>
    </source>
</evidence>
<dbReference type="Gene3D" id="3.40.1360.10">
    <property type="match status" value="1"/>
</dbReference>
<keyword evidence="9 12" id="KW-0238">DNA-binding</keyword>
<dbReference type="InterPro" id="IPR034136">
    <property type="entry name" value="TOPRIM_Topo6A/Spo11"/>
</dbReference>
<keyword evidence="16" id="KW-1185">Reference proteome</keyword>
<evidence type="ECO:0000256" key="9">
    <source>
        <dbReference type="ARBA" id="ARBA00023125"/>
    </source>
</evidence>
<evidence type="ECO:0000256" key="12">
    <source>
        <dbReference type="PROSITE-ProRule" id="PRU01385"/>
    </source>
</evidence>
<evidence type="ECO:0000256" key="6">
    <source>
        <dbReference type="ARBA" id="ARBA00022723"/>
    </source>
</evidence>
<gene>
    <name evidence="15" type="ORF">CSSPTR1EN2_LOCUS1740</name>
</gene>
<accession>A0ABP0TC46</accession>
<dbReference type="EMBL" id="OZ019893">
    <property type="protein sequence ID" value="CAK9192137.1"/>
    <property type="molecule type" value="Genomic_DNA"/>
</dbReference>
<dbReference type="Proteomes" id="UP001497512">
    <property type="component" value="Chromosome 1"/>
</dbReference>
<evidence type="ECO:0000256" key="5">
    <source>
        <dbReference type="ARBA" id="ARBA00012895"/>
    </source>
</evidence>
<evidence type="ECO:0000313" key="16">
    <source>
        <dbReference type="Proteomes" id="UP001497512"/>
    </source>
</evidence>
<dbReference type="CDD" id="cd00223">
    <property type="entry name" value="TOPRIM_TopoIIB_SPO"/>
    <property type="match status" value="1"/>
</dbReference>
<dbReference type="PRINTS" id="PR01551">
    <property type="entry name" value="SPO11HOMOLOG"/>
</dbReference>
<evidence type="ECO:0000259" key="14">
    <source>
        <dbReference type="Pfam" id="PF21180"/>
    </source>
</evidence>
<evidence type="ECO:0000256" key="10">
    <source>
        <dbReference type="ARBA" id="ARBA00023235"/>
    </source>
</evidence>
<comment type="catalytic activity">
    <reaction evidence="1 12">
        <text>ATP-dependent breakage, passage and rejoining of double-stranded DNA.</text>
        <dbReference type="EC" id="5.6.2.2"/>
    </reaction>
</comment>
<dbReference type="InterPro" id="IPR002815">
    <property type="entry name" value="Spo11/TopoVI_A"/>
</dbReference>
<dbReference type="InterPro" id="IPR036388">
    <property type="entry name" value="WH-like_DNA-bd_sf"/>
</dbReference>
<feature type="domain" description="Topoisomerase 6 subunit A/Spo11 TOPRIM" evidence="14">
    <location>
        <begin position="138"/>
        <end position="311"/>
    </location>
</feature>
<dbReference type="PANTHER" id="PTHR10848">
    <property type="entry name" value="MEIOTIC RECOMBINATION PROTEIN SPO11"/>
    <property type="match status" value="1"/>
</dbReference>
<evidence type="ECO:0000256" key="2">
    <source>
        <dbReference type="ARBA" id="ARBA00001946"/>
    </source>
</evidence>
<dbReference type="Pfam" id="PF04406">
    <property type="entry name" value="TP6A_N"/>
    <property type="match status" value="1"/>
</dbReference>
<keyword evidence="7" id="KW-0460">Magnesium</keyword>
<dbReference type="EC" id="5.6.2.2" evidence="5"/>
<dbReference type="InterPro" id="IPR013048">
    <property type="entry name" value="Meiotic_Spo11"/>
</dbReference>
<dbReference type="SUPFAM" id="SSF56726">
    <property type="entry name" value="DNA topoisomerase IV, alpha subunit"/>
    <property type="match status" value="1"/>
</dbReference>
<comment type="cofactor">
    <cofactor evidence="2">
        <name>Mg(2+)</name>
        <dbReference type="ChEBI" id="CHEBI:18420"/>
    </cofactor>
</comment>
<evidence type="ECO:0000256" key="8">
    <source>
        <dbReference type="ARBA" id="ARBA00023029"/>
    </source>
</evidence>
<dbReference type="PANTHER" id="PTHR10848:SF3">
    <property type="entry name" value="MEIOTIC RECOMBINATION PROTEIN SPO11-1"/>
    <property type="match status" value="1"/>
</dbReference>
<feature type="domain" description="Spo11/DNA topoisomerase VI subunit A N-terminal" evidence="13">
    <location>
        <begin position="27"/>
        <end position="84"/>
    </location>
</feature>
<dbReference type="Gene3D" id="1.10.10.10">
    <property type="entry name" value="Winged helix-like DNA-binding domain superfamily/Winged helix DNA-binding domain"/>
    <property type="match status" value="1"/>
</dbReference>
<sequence length="317" mass="35811">MSCCHSPREKGINSILIYVEFKHESTLIAMLRVLQIVQQLLQQNRHATKRDVYYSDPAILKGRVNQALNDICIHFQCSRSSLHVVMQVSTVLTYLPILNLGSAPFCKHGNLTKCINLQGFPVPVHISQVSHISSGADYILLVEKETGKFFQRLVNDKFCGKNRCILLTGKGYPDVATRSFLRRLTDELHLPVYALMDGDPYGLDILSVYRFGSLTMAYDAEVLAVPEIFWLGVHLSDCLDFHIPEECLLPLTERDKRKADALLSRSYLKHLAPGWWTKLAEFRSQAVKLEIEAVSAASFSLLADHYIQSKIQGKGYV</sequence>
<evidence type="ECO:0000256" key="1">
    <source>
        <dbReference type="ARBA" id="ARBA00000185"/>
    </source>
</evidence>
<evidence type="ECO:0000256" key="4">
    <source>
        <dbReference type="ARBA" id="ARBA00006559"/>
    </source>
</evidence>
<comment type="similarity">
    <text evidence="4 12">Belongs to the TOP6A family.</text>
</comment>
<keyword evidence="11" id="KW-0539">Nucleus</keyword>